<dbReference type="PANTHER" id="PTHR11699">
    <property type="entry name" value="ALDEHYDE DEHYDROGENASE-RELATED"/>
    <property type="match status" value="1"/>
</dbReference>
<evidence type="ECO:0000313" key="3">
    <source>
        <dbReference type="Proteomes" id="UP000276133"/>
    </source>
</evidence>
<feature type="domain" description="Aldehyde dehydrogenase" evidence="1">
    <location>
        <begin position="55"/>
        <end position="490"/>
    </location>
</feature>
<dbReference type="InterPro" id="IPR016163">
    <property type="entry name" value="Ald_DH_C"/>
</dbReference>
<dbReference type="STRING" id="10195.A0A3M7RNU8"/>
<dbReference type="Gene3D" id="3.40.605.10">
    <property type="entry name" value="Aldehyde Dehydrogenase, Chain A, domain 1"/>
    <property type="match status" value="2"/>
</dbReference>
<feature type="domain" description="Aldehyde dehydrogenase" evidence="1">
    <location>
        <begin position="549"/>
        <end position="751"/>
    </location>
</feature>
<dbReference type="InterPro" id="IPR015590">
    <property type="entry name" value="Aldehyde_DH_dom"/>
</dbReference>
<dbReference type="SUPFAM" id="SSF53720">
    <property type="entry name" value="ALDH-like"/>
    <property type="match status" value="2"/>
</dbReference>
<reference evidence="2 3" key="1">
    <citation type="journal article" date="2018" name="Sci. Rep.">
        <title>Genomic signatures of local adaptation to the degree of environmental predictability in rotifers.</title>
        <authorList>
            <person name="Franch-Gras L."/>
            <person name="Hahn C."/>
            <person name="Garcia-Roger E.M."/>
            <person name="Carmona M.J."/>
            <person name="Serra M."/>
            <person name="Gomez A."/>
        </authorList>
    </citation>
    <scope>NUCLEOTIDE SEQUENCE [LARGE SCALE GENOMIC DNA]</scope>
    <source>
        <strain evidence="2">HYR1</strain>
    </source>
</reference>
<proteinExistence type="predicted"/>
<comment type="caution">
    <text evidence="2">The sequence shown here is derived from an EMBL/GenBank/DDBJ whole genome shotgun (WGS) entry which is preliminary data.</text>
</comment>
<dbReference type="InterPro" id="IPR016161">
    <property type="entry name" value="Ald_DH/histidinol_DH"/>
</dbReference>
<protein>
    <submittedName>
        <fullName evidence="2">Aldehyde dehydrogenase family 16 member A1</fullName>
    </submittedName>
</protein>
<dbReference type="AlphaFoldDB" id="A0A3M7RNU8"/>
<name>A0A3M7RNU8_BRAPC</name>
<keyword evidence="3" id="KW-1185">Reference proteome</keyword>
<dbReference type="Proteomes" id="UP000276133">
    <property type="component" value="Unassembled WGS sequence"/>
</dbReference>
<dbReference type="OrthoDB" id="310895at2759"/>
<dbReference type="EMBL" id="REGN01002991">
    <property type="protein sequence ID" value="RNA25037.1"/>
    <property type="molecule type" value="Genomic_DNA"/>
</dbReference>
<dbReference type="GO" id="GO:0016620">
    <property type="term" value="F:oxidoreductase activity, acting on the aldehyde or oxo group of donors, NAD or NADP as acceptor"/>
    <property type="evidence" value="ECO:0007669"/>
    <property type="project" value="InterPro"/>
</dbReference>
<dbReference type="InterPro" id="IPR016162">
    <property type="entry name" value="Ald_DH_N"/>
</dbReference>
<accession>A0A3M7RNU8</accession>
<sequence length="829" mass="92220">MSALNPSLSNIKKVFTSLSYDPVLDSDAALKSWITAHNNGTFAPIINGQYHKIEEKKCFDVKNPFNGNILAKLVDSDKHLVNQAIESSVSSAKSWSSLDQTDRERIVYNMARNVQKHLNILVACESVCSGRTSREVKDLDIAQVIKTLYYYAGSSALLDLQDYSPVGTVAIFGYSDSSLLSLVNKLAAALVSGNTCLIIPHKLNPLSAFMFVDIAAESGLPSGVINVVTCQSNEIYNLVSSDSRIGCICFDGKTSTGQELIKQSSVNPWAKLLLCVEGKSSMIVYESADVDSAIETAVDGCLYSNGQHRYSLNKIFVQENIYESFLRKLECRFDKLRQGNHMDKCNDIGCLIDKNDLDKFRRALSEEASEFGAKVKTFANHAQLTPAIIENSSLNSQINLNEVNGPYVLLIPFRTVKESVQLANTSRFATAVCLYSQNISLVMEVAYLLNQPTVCINSFPIERGVQTRKQSGNYSIHGVASVKNFLLSKWQANNDAPTTSLDQVQKNVKLFGTLSADSAIPLASHLTQDKTYKLYIGGKQQRPDTQSSRQVKDFAGKSYCLVGEASRKDVRNAVEAANSAFGPWSKRSNFNKAQILYYFAEIFTQKSQLFVHKLKQLTNKSQSECEKEIKMCSHVINYFAGKCDKYVGRLNDTTEYGYLMEINEPLGVVAIVGGRGAKFSPLLNILQHLVGAIAHGNTVVLVADENMPLPSLDLYEIFDTCDMPAGVVNILTGNKHHLTKYLTEHQLVASVWYLYDQNENSQMAAYELNALQFVKYTSNYSLKKYWFVPSEVQVQDKDQTLDKKYLNEIGFNSTQPKYIHLPMGIIFAN</sequence>
<evidence type="ECO:0000259" key="1">
    <source>
        <dbReference type="Pfam" id="PF00171"/>
    </source>
</evidence>
<dbReference type="Pfam" id="PF00171">
    <property type="entry name" value="Aldedh"/>
    <property type="match status" value="2"/>
</dbReference>
<organism evidence="2 3">
    <name type="scientific">Brachionus plicatilis</name>
    <name type="common">Marine rotifer</name>
    <name type="synonym">Brachionus muelleri</name>
    <dbReference type="NCBI Taxonomy" id="10195"/>
    <lineage>
        <taxon>Eukaryota</taxon>
        <taxon>Metazoa</taxon>
        <taxon>Spiralia</taxon>
        <taxon>Gnathifera</taxon>
        <taxon>Rotifera</taxon>
        <taxon>Eurotatoria</taxon>
        <taxon>Monogononta</taxon>
        <taxon>Pseudotrocha</taxon>
        <taxon>Ploima</taxon>
        <taxon>Brachionidae</taxon>
        <taxon>Brachionus</taxon>
    </lineage>
</organism>
<dbReference type="Gene3D" id="3.40.309.10">
    <property type="entry name" value="Aldehyde Dehydrogenase, Chain A, domain 2"/>
    <property type="match status" value="1"/>
</dbReference>
<gene>
    <name evidence="2" type="ORF">BpHYR1_036852</name>
</gene>
<evidence type="ECO:0000313" key="2">
    <source>
        <dbReference type="EMBL" id="RNA25037.1"/>
    </source>
</evidence>